<reference evidence="2" key="1">
    <citation type="submission" date="2020-03" db="EMBL/GenBank/DDBJ databases">
        <authorList>
            <person name="Guo F."/>
        </authorList>
    </citation>
    <scope>NUCLEOTIDE SEQUENCE</scope>
    <source>
        <strain evidence="2">JCM 30134</strain>
    </source>
</reference>
<dbReference type="Proteomes" id="UP000787472">
    <property type="component" value="Unassembled WGS sequence"/>
</dbReference>
<dbReference type="AlphaFoldDB" id="A0A9E5MLM2"/>
<comment type="caution">
    <text evidence="2">The sequence shown here is derived from an EMBL/GenBank/DDBJ whole genome shotgun (WGS) entry which is preliminary data.</text>
</comment>
<dbReference type="EMBL" id="JAAONZ010000003">
    <property type="protein sequence ID" value="NHO64928.1"/>
    <property type="molecule type" value="Genomic_DNA"/>
</dbReference>
<evidence type="ECO:0000313" key="2">
    <source>
        <dbReference type="EMBL" id="NHO64928.1"/>
    </source>
</evidence>
<dbReference type="RefSeq" id="WP_167182725.1">
    <property type="nucleotide sequence ID" value="NZ_JAAONZ010000003.1"/>
</dbReference>
<dbReference type="InterPro" id="IPR005586">
    <property type="entry name" value="ABC_trans_aux"/>
</dbReference>
<accession>A0A9E5MLM2</accession>
<name>A0A9E5MLM2_9GAMM</name>
<protein>
    <recommendedName>
        <fullName evidence="1">ABC-type transport auxiliary lipoprotein component domain-containing protein</fullName>
    </recommendedName>
</protein>
<feature type="domain" description="ABC-type transport auxiliary lipoprotein component" evidence="1">
    <location>
        <begin position="51"/>
        <end position="209"/>
    </location>
</feature>
<dbReference type="Gene3D" id="3.40.50.10610">
    <property type="entry name" value="ABC-type transport auxiliary lipoprotein component"/>
    <property type="match status" value="1"/>
</dbReference>
<proteinExistence type="predicted"/>
<gene>
    <name evidence="2" type="ORF">G8770_05160</name>
</gene>
<organism evidence="2 3">
    <name type="scientific">Pseudomaricurvus hydrocarbonicus</name>
    <dbReference type="NCBI Taxonomy" id="1470433"/>
    <lineage>
        <taxon>Bacteria</taxon>
        <taxon>Pseudomonadati</taxon>
        <taxon>Pseudomonadota</taxon>
        <taxon>Gammaproteobacteria</taxon>
        <taxon>Cellvibrionales</taxon>
        <taxon>Cellvibrionaceae</taxon>
        <taxon>Pseudomaricurvus</taxon>
    </lineage>
</organism>
<evidence type="ECO:0000259" key="1">
    <source>
        <dbReference type="Pfam" id="PF03886"/>
    </source>
</evidence>
<dbReference type="Pfam" id="PF03886">
    <property type="entry name" value="ABC_trans_aux"/>
    <property type="match status" value="1"/>
</dbReference>
<evidence type="ECO:0000313" key="3">
    <source>
        <dbReference type="Proteomes" id="UP000787472"/>
    </source>
</evidence>
<sequence>MKPVTSQPASRHLSHNRTRVLKRGVYAGLTLLTAMTLSACLSSDAPEVHYYLLRSDAQPEAVTQKPLAHVRLAPVKIAPYLDQAGIVLQTANERVSIAQNHLWSEPLSFSLNNFLSREISAAYGRQIIGSSSPSGDSQWVVNVNIDQLHGHQSGDVLLVAHWALSAEPKQAGKLTYYTFSQSQPLTADGYDALVSAEKQLLIKLAGAIANSLPRPTASAL</sequence>
<keyword evidence="3" id="KW-1185">Reference proteome</keyword>
<dbReference type="SUPFAM" id="SSF159594">
    <property type="entry name" value="XCC0632-like"/>
    <property type="match status" value="1"/>
</dbReference>